<keyword evidence="2" id="KW-1185">Reference proteome</keyword>
<dbReference type="Proteomes" id="UP000822688">
    <property type="component" value="Chromosome V"/>
</dbReference>
<sequence>MRDRTCSCIAFIALASSAVTQNATQCPFHASH</sequence>
<evidence type="ECO:0000313" key="2">
    <source>
        <dbReference type="Proteomes" id="UP000822688"/>
    </source>
</evidence>
<protein>
    <submittedName>
        <fullName evidence="1">Uncharacterized protein</fullName>
    </submittedName>
</protein>
<proteinExistence type="predicted"/>
<comment type="caution">
    <text evidence="1">The sequence shown here is derived from an EMBL/GenBank/DDBJ whole genome shotgun (WGS) entry which is preliminary data.</text>
</comment>
<name>A0A8T0HSJ9_CERPU</name>
<accession>A0A8T0HSJ9</accession>
<evidence type="ECO:0000313" key="1">
    <source>
        <dbReference type="EMBL" id="KAG0573518.1"/>
    </source>
</evidence>
<organism evidence="1 2">
    <name type="scientific">Ceratodon purpureus</name>
    <name type="common">Fire moss</name>
    <name type="synonym">Dicranum purpureum</name>
    <dbReference type="NCBI Taxonomy" id="3225"/>
    <lineage>
        <taxon>Eukaryota</taxon>
        <taxon>Viridiplantae</taxon>
        <taxon>Streptophyta</taxon>
        <taxon>Embryophyta</taxon>
        <taxon>Bryophyta</taxon>
        <taxon>Bryophytina</taxon>
        <taxon>Bryopsida</taxon>
        <taxon>Dicranidae</taxon>
        <taxon>Pseudoditrichales</taxon>
        <taxon>Ditrichaceae</taxon>
        <taxon>Ceratodon</taxon>
    </lineage>
</organism>
<reference evidence="1" key="1">
    <citation type="submission" date="2020-06" db="EMBL/GenBank/DDBJ databases">
        <title>WGS assembly of Ceratodon purpureus strain R40.</title>
        <authorList>
            <person name="Carey S.B."/>
            <person name="Jenkins J."/>
            <person name="Shu S."/>
            <person name="Lovell J.T."/>
            <person name="Sreedasyam A."/>
            <person name="Maumus F."/>
            <person name="Tiley G.P."/>
            <person name="Fernandez-Pozo N."/>
            <person name="Barry K."/>
            <person name="Chen C."/>
            <person name="Wang M."/>
            <person name="Lipzen A."/>
            <person name="Daum C."/>
            <person name="Saski C.A."/>
            <person name="Payton A.C."/>
            <person name="Mcbreen J.C."/>
            <person name="Conrad R.E."/>
            <person name="Kollar L.M."/>
            <person name="Olsson S."/>
            <person name="Huttunen S."/>
            <person name="Landis J.B."/>
            <person name="Wickett N.J."/>
            <person name="Johnson M.G."/>
            <person name="Rensing S.A."/>
            <person name="Grimwood J."/>
            <person name="Schmutz J."/>
            <person name="Mcdaniel S.F."/>
        </authorList>
    </citation>
    <scope>NUCLEOTIDE SEQUENCE</scope>
    <source>
        <strain evidence="1">R40</strain>
    </source>
</reference>
<dbReference type="EMBL" id="CM026426">
    <property type="protein sequence ID" value="KAG0573518.1"/>
    <property type="molecule type" value="Genomic_DNA"/>
</dbReference>
<gene>
    <name evidence="1" type="ORF">KC19_VG184400</name>
</gene>
<dbReference type="AlphaFoldDB" id="A0A8T0HSJ9"/>